<proteinExistence type="predicted"/>
<evidence type="ECO:0000313" key="2">
    <source>
        <dbReference type="Proteomes" id="UP000036681"/>
    </source>
</evidence>
<feature type="compositionally biased region" description="Polar residues" evidence="1">
    <location>
        <begin position="22"/>
        <end position="35"/>
    </location>
</feature>
<organism evidence="2 3">
    <name type="scientific">Ascaris lumbricoides</name>
    <name type="common">Giant roundworm</name>
    <dbReference type="NCBI Taxonomy" id="6252"/>
    <lineage>
        <taxon>Eukaryota</taxon>
        <taxon>Metazoa</taxon>
        <taxon>Ecdysozoa</taxon>
        <taxon>Nematoda</taxon>
        <taxon>Chromadorea</taxon>
        <taxon>Rhabditida</taxon>
        <taxon>Spirurina</taxon>
        <taxon>Ascaridomorpha</taxon>
        <taxon>Ascaridoidea</taxon>
        <taxon>Ascarididae</taxon>
        <taxon>Ascaris</taxon>
    </lineage>
</organism>
<keyword evidence="2" id="KW-1185">Reference proteome</keyword>
<protein>
    <submittedName>
        <fullName evidence="3">Uncharacterized protein</fullName>
    </submittedName>
</protein>
<feature type="region of interest" description="Disordered" evidence="1">
    <location>
        <begin position="13"/>
        <end position="35"/>
    </location>
</feature>
<sequence length="100" mass="11827">MKRRAKAIRIEYETNDAKNDRQPSCSSKLKRTGNSVKDDYERPLWERHLERLQQMRESKDAPVDTMGCHMLGDVLASPQVCYFRFTVQKPCFSFYRSDPH</sequence>
<name>A0A0M3IAK3_ASCLU</name>
<dbReference type="AlphaFoldDB" id="A0A0M3IAK3"/>
<reference evidence="3" key="1">
    <citation type="submission" date="2017-02" db="UniProtKB">
        <authorList>
            <consortium name="WormBaseParasite"/>
        </authorList>
    </citation>
    <scope>IDENTIFICATION</scope>
</reference>
<dbReference type="WBParaSite" id="ALUE_0001461801-mRNA-1">
    <property type="protein sequence ID" value="ALUE_0001461801-mRNA-1"/>
    <property type="gene ID" value="ALUE_0001461801"/>
</dbReference>
<dbReference type="Proteomes" id="UP000036681">
    <property type="component" value="Unplaced"/>
</dbReference>
<accession>A0A0M3IAK3</accession>
<evidence type="ECO:0000313" key="3">
    <source>
        <dbReference type="WBParaSite" id="ALUE_0001461801-mRNA-1"/>
    </source>
</evidence>
<evidence type="ECO:0000256" key="1">
    <source>
        <dbReference type="SAM" id="MobiDB-lite"/>
    </source>
</evidence>